<proteinExistence type="predicted"/>
<name>A0A4Y1Z6A7_9BACL</name>
<sequence>MTSQRDDLLKARETLNHVMTEMDQVVEQRFTETFTQIRKHFRSVFQELFGGGRADLQLIAPEDMLNSGVDILAEPPGKSCRDSRCSQAVSAH</sequence>
<dbReference type="InterPro" id="IPR027417">
    <property type="entry name" value="P-loop_NTPase"/>
</dbReference>
<dbReference type="EMBL" id="BEXB01000001">
    <property type="protein sequence ID" value="GAY74499.1"/>
    <property type="molecule type" value="Genomic_DNA"/>
</dbReference>
<protein>
    <submittedName>
        <fullName evidence="1">Chromosome partition protein smc</fullName>
    </submittedName>
</protein>
<dbReference type="Gene3D" id="3.40.50.300">
    <property type="entry name" value="P-loop containing nucleotide triphosphate hydrolases"/>
    <property type="match status" value="1"/>
</dbReference>
<dbReference type="SUPFAM" id="SSF52540">
    <property type="entry name" value="P-loop containing nucleoside triphosphate hydrolases"/>
    <property type="match status" value="1"/>
</dbReference>
<evidence type="ECO:0000313" key="1">
    <source>
        <dbReference type="EMBL" id="GAY74499.1"/>
    </source>
</evidence>
<dbReference type="AlphaFoldDB" id="A0A4Y1Z6A7"/>
<organism evidence="1 2">
    <name type="scientific">Sporolactobacillus inulinus</name>
    <dbReference type="NCBI Taxonomy" id="2078"/>
    <lineage>
        <taxon>Bacteria</taxon>
        <taxon>Bacillati</taxon>
        <taxon>Bacillota</taxon>
        <taxon>Bacilli</taxon>
        <taxon>Bacillales</taxon>
        <taxon>Sporolactobacillaceae</taxon>
        <taxon>Sporolactobacillus</taxon>
    </lineage>
</organism>
<gene>
    <name evidence="1" type="ORF">NBRC111894_53</name>
</gene>
<accession>A0A4Y1Z6A7</accession>
<comment type="caution">
    <text evidence="1">The sequence shown here is derived from an EMBL/GenBank/DDBJ whole genome shotgun (WGS) entry which is preliminary data.</text>
</comment>
<dbReference type="Proteomes" id="UP000319716">
    <property type="component" value="Unassembled WGS sequence"/>
</dbReference>
<reference evidence="1 2" key="1">
    <citation type="submission" date="2017-11" db="EMBL/GenBank/DDBJ databases">
        <title>Draft Genome Sequence of Sporolactobacillus inulinus NBRC 111894 Isolated from Koso, a Japanese Sugar-Vegetable Fermented Beverage.</title>
        <authorList>
            <person name="Chiou T.Y."/>
            <person name="Oshima K."/>
            <person name="Suda W."/>
            <person name="Hattori M."/>
            <person name="Takahashi T."/>
        </authorList>
    </citation>
    <scope>NUCLEOTIDE SEQUENCE [LARGE SCALE GENOMIC DNA]</scope>
    <source>
        <strain evidence="1 2">NBRC111894</strain>
    </source>
</reference>
<evidence type="ECO:0000313" key="2">
    <source>
        <dbReference type="Proteomes" id="UP000319716"/>
    </source>
</evidence>